<dbReference type="PANTHER" id="PTHR33164">
    <property type="entry name" value="TRANSCRIPTIONAL REGULATOR, MARR FAMILY"/>
    <property type="match status" value="1"/>
</dbReference>
<dbReference type="PANTHER" id="PTHR33164:SF94">
    <property type="entry name" value="TRANSCRIPTIONAL REGULATORY PROTEIN-RELATED"/>
    <property type="match status" value="1"/>
</dbReference>
<dbReference type="Proteomes" id="UP001500767">
    <property type="component" value="Unassembled WGS sequence"/>
</dbReference>
<feature type="domain" description="HTH marR-type" evidence="1">
    <location>
        <begin position="19"/>
        <end position="153"/>
    </location>
</feature>
<evidence type="ECO:0000259" key="1">
    <source>
        <dbReference type="PROSITE" id="PS50995"/>
    </source>
</evidence>
<dbReference type="InterPro" id="IPR036388">
    <property type="entry name" value="WH-like_DNA-bd_sf"/>
</dbReference>
<organism evidence="2 3">
    <name type="scientific">Microlunatus spumicola</name>
    <dbReference type="NCBI Taxonomy" id="81499"/>
    <lineage>
        <taxon>Bacteria</taxon>
        <taxon>Bacillati</taxon>
        <taxon>Actinomycetota</taxon>
        <taxon>Actinomycetes</taxon>
        <taxon>Propionibacteriales</taxon>
        <taxon>Propionibacteriaceae</taxon>
        <taxon>Microlunatus</taxon>
    </lineage>
</organism>
<dbReference type="Pfam" id="PF01047">
    <property type="entry name" value="MarR"/>
    <property type="match status" value="1"/>
</dbReference>
<dbReference type="InterPro" id="IPR000835">
    <property type="entry name" value="HTH_MarR-typ"/>
</dbReference>
<gene>
    <name evidence="2" type="ORF">GCM10022197_14340</name>
</gene>
<comment type="caution">
    <text evidence="2">The sequence shown here is derived from an EMBL/GenBank/DDBJ whole genome shotgun (WGS) entry which is preliminary data.</text>
</comment>
<dbReference type="EMBL" id="BAAAYR010000001">
    <property type="protein sequence ID" value="GAA3559989.1"/>
    <property type="molecule type" value="Genomic_DNA"/>
</dbReference>
<dbReference type="SUPFAM" id="SSF46785">
    <property type="entry name" value="Winged helix' DNA-binding domain"/>
    <property type="match status" value="1"/>
</dbReference>
<sequence>MDSQTAYAVACKSGGGSALAQVFDDLVRTETRLYNHLNDRLRQAHGIVTSQFELLRHLRAHPGTRVADIAETFAIGIGATSKSLDRLERSGWVRRTPNPADRRSSLIELTTEGARLAGEADVTFTRELAALLGDASSPDDLVAAGAFLARLRASLEAGRVGVPTG</sequence>
<dbReference type="SMART" id="SM00347">
    <property type="entry name" value="HTH_MARR"/>
    <property type="match status" value="1"/>
</dbReference>
<dbReference type="PRINTS" id="PR00598">
    <property type="entry name" value="HTHMARR"/>
</dbReference>
<dbReference type="InterPro" id="IPR036390">
    <property type="entry name" value="WH_DNA-bd_sf"/>
</dbReference>
<name>A0ABP6X729_9ACTN</name>
<evidence type="ECO:0000313" key="2">
    <source>
        <dbReference type="EMBL" id="GAA3559989.1"/>
    </source>
</evidence>
<dbReference type="InterPro" id="IPR039422">
    <property type="entry name" value="MarR/SlyA-like"/>
</dbReference>
<accession>A0ABP6X729</accession>
<dbReference type="Gene3D" id="1.10.10.10">
    <property type="entry name" value="Winged helix-like DNA-binding domain superfamily/Winged helix DNA-binding domain"/>
    <property type="match status" value="1"/>
</dbReference>
<dbReference type="PROSITE" id="PS50995">
    <property type="entry name" value="HTH_MARR_2"/>
    <property type="match status" value="1"/>
</dbReference>
<evidence type="ECO:0000313" key="3">
    <source>
        <dbReference type="Proteomes" id="UP001500767"/>
    </source>
</evidence>
<keyword evidence="3" id="KW-1185">Reference proteome</keyword>
<reference evidence="3" key="1">
    <citation type="journal article" date="2019" name="Int. J. Syst. Evol. Microbiol.">
        <title>The Global Catalogue of Microorganisms (GCM) 10K type strain sequencing project: providing services to taxonomists for standard genome sequencing and annotation.</title>
        <authorList>
            <consortium name="The Broad Institute Genomics Platform"/>
            <consortium name="The Broad Institute Genome Sequencing Center for Infectious Disease"/>
            <person name="Wu L."/>
            <person name="Ma J."/>
        </authorList>
    </citation>
    <scope>NUCLEOTIDE SEQUENCE [LARGE SCALE GENOMIC DNA]</scope>
    <source>
        <strain evidence="3">JCM 16540</strain>
    </source>
</reference>
<protein>
    <submittedName>
        <fullName evidence="2">MarR family winged helix-turn-helix transcriptional regulator</fullName>
    </submittedName>
</protein>
<proteinExistence type="predicted"/>